<gene>
    <name evidence="3" type="ORF">UFOPK3937_00674</name>
    <name evidence="4" type="ORF">UFOPK4265_00673</name>
</gene>
<organism evidence="3">
    <name type="scientific">freshwater metagenome</name>
    <dbReference type="NCBI Taxonomy" id="449393"/>
    <lineage>
        <taxon>unclassified sequences</taxon>
        <taxon>metagenomes</taxon>
        <taxon>ecological metagenomes</taxon>
    </lineage>
</organism>
<dbReference type="InterPro" id="IPR027417">
    <property type="entry name" value="P-loop_NTPase"/>
</dbReference>
<dbReference type="Gene3D" id="3.40.50.300">
    <property type="entry name" value="P-loop containing nucleotide triphosphate hydrolases"/>
    <property type="match status" value="2"/>
</dbReference>
<dbReference type="GO" id="GO:0006302">
    <property type="term" value="P:double-strand break repair"/>
    <property type="evidence" value="ECO:0007669"/>
    <property type="project" value="InterPro"/>
</dbReference>
<evidence type="ECO:0000313" key="3">
    <source>
        <dbReference type="EMBL" id="CAB4979949.1"/>
    </source>
</evidence>
<dbReference type="Pfam" id="PF13476">
    <property type="entry name" value="AAA_23"/>
    <property type="match status" value="1"/>
</dbReference>
<sequence>MKITRISIENFRQHRKLEIELDPSQSSFTIIRGRNGAGKTNLLKAITWVLTGKLAKDEMKFELASLVSISAAKAAAQGDVVEVSVRLDLDLGNSRLAQIERTARFVKTGPAIQDLALSTTGLTVLTLEDKSKGYQKEAIPELWVEKVFPERFSHYFLFDGEHLHRFFKDTESAFVKKAVLEIANIDQLEKIVEHLASVNQSLVKEVGSVAGVKGEELRKDYEHIEKKMESIREDLKEKEEIRVDLEDQLAKASEQMGDIAAIQKDIALRNQLEIMAQSASNRSAEARKDLSAWAFKIGPSLMLSEQLKSIQSEIESARVKKVLPPPYKPEALQELLTLGACICGRDLEPNSDSCKHVENLLAKFADLSEIGTLLSDLQQPLQYVRANVDNSPDILRSTQERIKTSLEDESIAMKDLTAIKQKLSGHDDAQISFIASKHDEAGKALVSILLQIGGRQEHLEDQKVKLADVRKDIENEAASKERSRNALQRQKFAEATLEAAKEMYQNFSDQVRKKVALDLNEEFQSMVWKKDFFEPIQIDDDYRVLVYNKSGIEIRSLLSAGETACLAFAFSLTLSDVAGFSYPMVVDSPLGRLDSEVKEFVSGVLAKALQSEHESEGKQILMLMTDSEYNSDVADALAHMNPKVWEIVFDQENSESRLELVK</sequence>
<dbReference type="GO" id="GO:0016887">
    <property type="term" value="F:ATP hydrolysis activity"/>
    <property type="evidence" value="ECO:0007669"/>
    <property type="project" value="InterPro"/>
</dbReference>
<evidence type="ECO:0000259" key="2">
    <source>
        <dbReference type="Pfam" id="PF13476"/>
    </source>
</evidence>
<dbReference type="EMBL" id="CAFBOJ010000062">
    <property type="protein sequence ID" value="CAB4979949.1"/>
    <property type="molecule type" value="Genomic_DNA"/>
</dbReference>
<feature type="domain" description="Rad50/SbcC-type AAA" evidence="2">
    <location>
        <begin position="5"/>
        <end position="236"/>
    </location>
</feature>
<feature type="coiled-coil region" evidence="1">
    <location>
        <begin position="185"/>
        <end position="289"/>
    </location>
</feature>
<feature type="coiled-coil region" evidence="1">
    <location>
        <begin position="456"/>
        <end position="510"/>
    </location>
</feature>
<accession>A0A6J7MNB1</accession>
<dbReference type="InterPro" id="IPR038729">
    <property type="entry name" value="Rad50/SbcC_AAA"/>
</dbReference>
<dbReference type="EMBL" id="CAFBQK010000072">
    <property type="protein sequence ID" value="CAB5050620.1"/>
    <property type="molecule type" value="Genomic_DNA"/>
</dbReference>
<keyword evidence="1" id="KW-0175">Coiled coil</keyword>
<protein>
    <submittedName>
        <fullName evidence="3">Unannotated protein</fullName>
    </submittedName>
</protein>
<name>A0A6J7MNB1_9ZZZZ</name>
<reference evidence="3" key="1">
    <citation type="submission" date="2020-05" db="EMBL/GenBank/DDBJ databases">
        <authorList>
            <person name="Chiriac C."/>
            <person name="Salcher M."/>
            <person name="Ghai R."/>
            <person name="Kavagutti S V."/>
        </authorList>
    </citation>
    <scope>NUCLEOTIDE SEQUENCE</scope>
</reference>
<dbReference type="SUPFAM" id="SSF52540">
    <property type="entry name" value="P-loop containing nucleoside triphosphate hydrolases"/>
    <property type="match status" value="1"/>
</dbReference>
<dbReference type="AlphaFoldDB" id="A0A6J7MNB1"/>
<dbReference type="PANTHER" id="PTHR32114:SF2">
    <property type="entry name" value="ABC TRANSPORTER ABCH.3"/>
    <property type="match status" value="1"/>
</dbReference>
<dbReference type="PANTHER" id="PTHR32114">
    <property type="entry name" value="ABC TRANSPORTER ABCH.3"/>
    <property type="match status" value="1"/>
</dbReference>
<proteinExistence type="predicted"/>
<evidence type="ECO:0000313" key="4">
    <source>
        <dbReference type="EMBL" id="CAB5050620.1"/>
    </source>
</evidence>
<evidence type="ECO:0000256" key="1">
    <source>
        <dbReference type="SAM" id="Coils"/>
    </source>
</evidence>